<protein>
    <submittedName>
        <fullName evidence="2">DinB family protein</fullName>
    </submittedName>
</protein>
<feature type="domain" description="DinB-like" evidence="1">
    <location>
        <begin position="2"/>
        <end position="124"/>
    </location>
</feature>
<dbReference type="InterPro" id="IPR024775">
    <property type="entry name" value="DinB-like"/>
</dbReference>
<comment type="caution">
    <text evidence="2">The sequence shown here is derived from an EMBL/GenBank/DDBJ whole genome shotgun (WGS) entry which is preliminary data.</text>
</comment>
<dbReference type="Pfam" id="PF12867">
    <property type="entry name" value="DinB_2"/>
    <property type="match status" value="1"/>
</dbReference>
<proteinExistence type="predicted"/>
<dbReference type="SUPFAM" id="SSF109854">
    <property type="entry name" value="DinB/YfiT-like putative metalloenzymes"/>
    <property type="match status" value="1"/>
</dbReference>
<organism evidence="2 3">
    <name type="scientific">Algibacter agarivorans</name>
    <dbReference type="NCBI Taxonomy" id="1109741"/>
    <lineage>
        <taxon>Bacteria</taxon>
        <taxon>Pseudomonadati</taxon>
        <taxon>Bacteroidota</taxon>
        <taxon>Flavobacteriia</taxon>
        <taxon>Flavobacteriales</taxon>
        <taxon>Flavobacteriaceae</taxon>
        <taxon>Algibacter</taxon>
    </lineage>
</organism>
<evidence type="ECO:0000313" key="3">
    <source>
        <dbReference type="Proteomes" id="UP001501302"/>
    </source>
</evidence>
<dbReference type="Gene3D" id="1.20.120.450">
    <property type="entry name" value="dinb family like domain"/>
    <property type="match status" value="1"/>
</dbReference>
<gene>
    <name evidence="2" type="ORF">GCM10023314_09010</name>
</gene>
<keyword evidence="3" id="KW-1185">Reference proteome</keyword>
<dbReference type="InterPro" id="IPR034660">
    <property type="entry name" value="DinB/YfiT-like"/>
</dbReference>
<sequence>MKEDQYFWRPAPDTWCLLEIVCHLFDEEREDFRARVKHTLENPSEELIPINPEGWVVERDYVSKHYKETLKAFLSERDTSIIWLKSLNNKNWELAVKHSVLGDLSAKLFLNNWLAHDYLHLRQIIRYQYFYLKENSGTNLQYAGDW</sequence>
<name>A0ABP9GDF6_9FLAO</name>
<evidence type="ECO:0000259" key="1">
    <source>
        <dbReference type="Pfam" id="PF12867"/>
    </source>
</evidence>
<reference evidence="3" key="1">
    <citation type="journal article" date="2019" name="Int. J. Syst. Evol. Microbiol.">
        <title>The Global Catalogue of Microorganisms (GCM) 10K type strain sequencing project: providing services to taxonomists for standard genome sequencing and annotation.</title>
        <authorList>
            <consortium name="The Broad Institute Genomics Platform"/>
            <consortium name="The Broad Institute Genome Sequencing Center for Infectious Disease"/>
            <person name="Wu L."/>
            <person name="Ma J."/>
        </authorList>
    </citation>
    <scope>NUCLEOTIDE SEQUENCE [LARGE SCALE GENOMIC DNA]</scope>
    <source>
        <strain evidence="3">JCM 18285</strain>
    </source>
</reference>
<evidence type="ECO:0000313" key="2">
    <source>
        <dbReference type="EMBL" id="GAA4938594.1"/>
    </source>
</evidence>
<dbReference type="EMBL" id="BAABJJ010000011">
    <property type="protein sequence ID" value="GAA4938594.1"/>
    <property type="molecule type" value="Genomic_DNA"/>
</dbReference>
<dbReference type="Proteomes" id="UP001501302">
    <property type="component" value="Unassembled WGS sequence"/>
</dbReference>
<accession>A0ABP9GDF6</accession>